<evidence type="ECO:0000313" key="9">
    <source>
        <dbReference type="Proteomes" id="UP000678499"/>
    </source>
</evidence>
<dbReference type="PANTHER" id="PTHR23301">
    <property type="entry name" value="CHITIN BINDING PERITROPHIN-A"/>
    <property type="match status" value="1"/>
</dbReference>
<dbReference type="InterPro" id="IPR002557">
    <property type="entry name" value="Chitin-bd_dom"/>
</dbReference>
<evidence type="ECO:0000256" key="2">
    <source>
        <dbReference type="ARBA" id="ARBA00022729"/>
    </source>
</evidence>
<keyword evidence="4" id="KW-1015">Disulfide bond</keyword>
<evidence type="ECO:0000256" key="6">
    <source>
        <dbReference type="SAM" id="MobiDB-lite"/>
    </source>
</evidence>
<dbReference type="GO" id="GO:0008061">
    <property type="term" value="F:chitin binding"/>
    <property type="evidence" value="ECO:0007669"/>
    <property type="project" value="UniProtKB-KW"/>
</dbReference>
<evidence type="ECO:0000256" key="1">
    <source>
        <dbReference type="ARBA" id="ARBA00022669"/>
    </source>
</evidence>
<feature type="region of interest" description="Disordered" evidence="6">
    <location>
        <begin position="205"/>
        <end position="227"/>
    </location>
</feature>
<dbReference type="AlphaFoldDB" id="A0A7R9BGD6"/>
<dbReference type="SMART" id="SM00494">
    <property type="entry name" value="ChtBD2"/>
    <property type="match status" value="2"/>
</dbReference>
<dbReference type="Proteomes" id="UP000678499">
    <property type="component" value="Unassembled WGS sequence"/>
</dbReference>
<dbReference type="OrthoDB" id="6020543at2759"/>
<dbReference type="Pfam" id="PF01607">
    <property type="entry name" value="CBM_14"/>
    <property type="match status" value="2"/>
</dbReference>
<keyword evidence="2" id="KW-0732">Signal</keyword>
<dbReference type="PANTHER" id="PTHR23301:SF0">
    <property type="entry name" value="CHITIN-BINDING TYPE-2 DOMAIN-CONTAINING PROTEIN-RELATED"/>
    <property type="match status" value="1"/>
</dbReference>
<keyword evidence="1" id="KW-0147">Chitin-binding</keyword>
<reference evidence="8" key="1">
    <citation type="submission" date="2020-11" db="EMBL/GenBank/DDBJ databases">
        <authorList>
            <person name="Tran Van P."/>
        </authorList>
    </citation>
    <scope>NUCLEOTIDE SEQUENCE</scope>
</reference>
<organism evidence="8">
    <name type="scientific">Notodromas monacha</name>
    <dbReference type="NCBI Taxonomy" id="399045"/>
    <lineage>
        <taxon>Eukaryota</taxon>
        <taxon>Metazoa</taxon>
        <taxon>Ecdysozoa</taxon>
        <taxon>Arthropoda</taxon>
        <taxon>Crustacea</taxon>
        <taxon>Oligostraca</taxon>
        <taxon>Ostracoda</taxon>
        <taxon>Podocopa</taxon>
        <taxon>Podocopida</taxon>
        <taxon>Cypridocopina</taxon>
        <taxon>Cypridoidea</taxon>
        <taxon>Cyprididae</taxon>
        <taxon>Notodromas</taxon>
    </lineage>
</organism>
<dbReference type="PROSITE" id="PS50940">
    <property type="entry name" value="CHIT_BIND_II"/>
    <property type="match status" value="2"/>
</dbReference>
<dbReference type="EMBL" id="OA882313">
    <property type="protein sequence ID" value="CAD7274640.1"/>
    <property type="molecule type" value="Genomic_DNA"/>
</dbReference>
<dbReference type="GO" id="GO:0005576">
    <property type="term" value="C:extracellular region"/>
    <property type="evidence" value="ECO:0007669"/>
    <property type="project" value="InterPro"/>
</dbReference>
<dbReference type="Gene3D" id="2.170.140.10">
    <property type="entry name" value="Chitin binding domain"/>
    <property type="match status" value="2"/>
</dbReference>
<evidence type="ECO:0000256" key="5">
    <source>
        <dbReference type="ARBA" id="ARBA00023180"/>
    </source>
</evidence>
<evidence type="ECO:0000313" key="8">
    <source>
        <dbReference type="EMBL" id="CAD7274640.1"/>
    </source>
</evidence>
<name>A0A7R9BGD6_9CRUS</name>
<evidence type="ECO:0000256" key="3">
    <source>
        <dbReference type="ARBA" id="ARBA00022737"/>
    </source>
</evidence>
<keyword evidence="5" id="KW-0325">Glycoprotein</keyword>
<dbReference type="InterPro" id="IPR051940">
    <property type="entry name" value="Chitin_bind-dev_reg"/>
</dbReference>
<proteinExistence type="predicted"/>
<sequence>MDSPGKWSALMVSGSIRTWAGATGQPKWIVKLIPPRPWLFIVPECPGSGLFPDPYDCHSYINCVFDNAWLLECPSDYLFDPISLTCKPPGQVTCTEISGEPTVRPTEPTFTVQPGYVCEEDGLFPYEPSCHYYYQCANTIPYLRPCSANLIFDPKKKRCVTVAEADLESLTCELNPTLDRISSRLLIALKKSFVRGVRIRPEIRKPSSETSRIAANHAGPQTPKRNH</sequence>
<keyword evidence="3" id="KW-0677">Repeat</keyword>
<evidence type="ECO:0000259" key="7">
    <source>
        <dbReference type="PROSITE" id="PS50940"/>
    </source>
</evidence>
<feature type="domain" description="Chitin-binding type-2" evidence="7">
    <location>
        <begin position="42"/>
        <end position="96"/>
    </location>
</feature>
<protein>
    <recommendedName>
        <fullName evidence="7">Chitin-binding type-2 domain-containing protein</fullName>
    </recommendedName>
</protein>
<feature type="domain" description="Chitin-binding type-2" evidence="7">
    <location>
        <begin position="115"/>
        <end position="174"/>
    </location>
</feature>
<dbReference type="InterPro" id="IPR036508">
    <property type="entry name" value="Chitin-bd_dom_sf"/>
</dbReference>
<accession>A0A7R9BGD6</accession>
<evidence type="ECO:0000256" key="4">
    <source>
        <dbReference type="ARBA" id="ARBA00023157"/>
    </source>
</evidence>
<dbReference type="EMBL" id="CAJPEX010000276">
    <property type="protein sequence ID" value="CAG0914792.1"/>
    <property type="molecule type" value="Genomic_DNA"/>
</dbReference>
<gene>
    <name evidence="8" type="ORF">NMOB1V02_LOCUS2465</name>
</gene>
<keyword evidence="9" id="KW-1185">Reference proteome</keyword>
<dbReference type="SUPFAM" id="SSF57625">
    <property type="entry name" value="Invertebrate chitin-binding proteins"/>
    <property type="match status" value="2"/>
</dbReference>